<accession>A0ABS2CWU9</accession>
<dbReference type="RefSeq" id="WP_187657612.1">
    <property type="nucleotide sequence ID" value="NZ_JACSOD020000477.1"/>
</dbReference>
<keyword evidence="3" id="KW-0489">Methyltransferase</keyword>
<dbReference type="InterPro" id="IPR029063">
    <property type="entry name" value="SAM-dependent_MTases_sf"/>
</dbReference>
<gene>
    <name evidence="8" type="ORF">H9X54_008695</name>
</gene>
<evidence type="ECO:0000259" key="7">
    <source>
        <dbReference type="Pfam" id="PF01555"/>
    </source>
</evidence>
<name>A0ABS2CWU9_9FLAO</name>
<comment type="similarity">
    <text evidence="1">Belongs to the N(4)/N(6)-methyltransferase family.</text>
</comment>
<dbReference type="SUPFAM" id="SSF53335">
    <property type="entry name" value="S-adenosyl-L-methionine-dependent methyltransferases"/>
    <property type="match status" value="1"/>
</dbReference>
<dbReference type="Pfam" id="PF01555">
    <property type="entry name" value="N6_N4_Mtase"/>
    <property type="match status" value="1"/>
</dbReference>
<evidence type="ECO:0000256" key="6">
    <source>
        <dbReference type="ARBA" id="ARBA00047942"/>
    </source>
</evidence>
<evidence type="ECO:0000256" key="4">
    <source>
        <dbReference type="ARBA" id="ARBA00022679"/>
    </source>
</evidence>
<sequence length="585" mass="67417">MNKQDLISKIKQLDGISQDERAYLINLVNTKKKYGLVWEDKPEDVEEQLRENLPVLKEVKDKAIINGEDYPNHILIEGDNLHALTALTFTHEGKIDVIYIDPPYNTGNKDFRYNDTFKDEYIDKENPFRHSTWLSFMSRRLKIAKRLLNESGVIFISIDDNEQAQLKLLCDEIFSENNFIANCVRRRRKTQANLAKNIAPVHEYLLIISKNINYFSLNKLEYSDDFIKKGFSNPDNDPRGLYQTGPLARPKNSSNREHTLTMPNGRQITAKWSCSEETFAKYVTENRLVIPRGGDGMPRIKIFLSELQGQIANTWWEDVASNDEAAKEIEEIFGTNAAFIFPKPTGLIKRILELSTNKFDNKIILDFFAGSGTTLHATMSLNHEDGGSRQCILVTNNENNICEEVTYERNKRVIQGYTNAKGVAVEGLKNNNLRYYKSEFVSRETSLKNKRELTYLATELLCIKEDCYTAFPSKEKWFKAFTSKTAQFIVIYDEVRIEDSFEIIEALHTQKTNDNPVKVYVFSHGQYPFTEDFEEVLPLITLCALPDAIYKAYQNVLPKKKREVVPVLEEDAVGEEENLFNQDAH</sequence>
<comment type="catalytic activity">
    <reaction evidence="6">
        <text>a 2'-deoxyadenosine in DNA + S-adenosyl-L-methionine = an N(6)-methyl-2'-deoxyadenosine in DNA + S-adenosyl-L-homocysteine + H(+)</text>
        <dbReference type="Rhea" id="RHEA:15197"/>
        <dbReference type="Rhea" id="RHEA-COMP:12418"/>
        <dbReference type="Rhea" id="RHEA-COMP:12419"/>
        <dbReference type="ChEBI" id="CHEBI:15378"/>
        <dbReference type="ChEBI" id="CHEBI:57856"/>
        <dbReference type="ChEBI" id="CHEBI:59789"/>
        <dbReference type="ChEBI" id="CHEBI:90615"/>
        <dbReference type="ChEBI" id="CHEBI:90616"/>
        <dbReference type="EC" id="2.1.1.72"/>
    </reaction>
</comment>
<dbReference type="Gene3D" id="3.40.50.150">
    <property type="entry name" value="Vaccinia Virus protein VP39"/>
    <property type="match status" value="1"/>
</dbReference>
<dbReference type="PROSITE" id="PS00092">
    <property type="entry name" value="N6_MTASE"/>
    <property type="match status" value="1"/>
</dbReference>
<dbReference type="InterPro" id="IPR002941">
    <property type="entry name" value="DNA_methylase_N4/N6"/>
</dbReference>
<organism evidence="8 9">
    <name type="scientific">Flavobacterium macrobrachii</name>
    <dbReference type="NCBI Taxonomy" id="591204"/>
    <lineage>
        <taxon>Bacteria</taxon>
        <taxon>Pseudomonadati</taxon>
        <taxon>Bacteroidota</taxon>
        <taxon>Flavobacteriia</taxon>
        <taxon>Flavobacteriales</taxon>
        <taxon>Flavobacteriaceae</taxon>
        <taxon>Flavobacterium</taxon>
    </lineage>
</organism>
<dbReference type="InterPro" id="IPR002295">
    <property type="entry name" value="N4/N6-MTase_EcoPI_Mod-like"/>
</dbReference>
<dbReference type="EMBL" id="JACSOD020000477">
    <property type="protein sequence ID" value="MBM6499374.1"/>
    <property type="molecule type" value="Genomic_DNA"/>
</dbReference>
<comment type="caution">
    <text evidence="8">The sequence shown here is derived from an EMBL/GenBank/DDBJ whole genome shotgun (WGS) entry which is preliminary data.</text>
</comment>
<dbReference type="EC" id="2.1.1.72" evidence="2"/>
<keyword evidence="4" id="KW-0808">Transferase</keyword>
<reference evidence="8 9" key="1">
    <citation type="submission" date="2021-02" db="EMBL/GenBank/DDBJ databases">
        <authorList>
            <person name="Jung H.S."/>
            <person name="Chun B.H."/>
            <person name="Jeon C.O."/>
        </authorList>
    </citation>
    <scope>NUCLEOTIDE SEQUENCE [LARGE SCALE GENOMIC DNA]</scope>
    <source>
        <strain evidence="8 9">LMG 25203</strain>
    </source>
</reference>
<protein>
    <recommendedName>
        <fullName evidence="2">site-specific DNA-methyltransferase (adenine-specific)</fullName>
        <ecNumber evidence="2">2.1.1.72</ecNumber>
    </recommendedName>
</protein>
<dbReference type="Proteomes" id="UP000759529">
    <property type="component" value="Unassembled WGS sequence"/>
</dbReference>
<proteinExistence type="inferred from homology"/>
<evidence type="ECO:0000256" key="2">
    <source>
        <dbReference type="ARBA" id="ARBA00011900"/>
    </source>
</evidence>
<dbReference type="InterPro" id="IPR002052">
    <property type="entry name" value="DNA_methylase_N6_adenine_CS"/>
</dbReference>
<dbReference type="PRINTS" id="PR00506">
    <property type="entry name" value="D21N6MTFRASE"/>
</dbReference>
<evidence type="ECO:0000313" key="8">
    <source>
        <dbReference type="EMBL" id="MBM6499374.1"/>
    </source>
</evidence>
<feature type="domain" description="DNA methylase N-4/N-6" evidence="7">
    <location>
        <begin position="95"/>
        <end position="384"/>
    </location>
</feature>
<evidence type="ECO:0000256" key="1">
    <source>
        <dbReference type="ARBA" id="ARBA00006594"/>
    </source>
</evidence>
<evidence type="ECO:0000256" key="5">
    <source>
        <dbReference type="ARBA" id="ARBA00022691"/>
    </source>
</evidence>
<evidence type="ECO:0000256" key="3">
    <source>
        <dbReference type="ARBA" id="ARBA00022603"/>
    </source>
</evidence>
<keyword evidence="5" id="KW-0949">S-adenosyl-L-methionine</keyword>
<evidence type="ECO:0000313" key="9">
    <source>
        <dbReference type="Proteomes" id="UP000759529"/>
    </source>
</evidence>
<keyword evidence="9" id="KW-1185">Reference proteome</keyword>